<evidence type="ECO:0000256" key="5">
    <source>
        <dbReference type="HAMAP-Rule" id="MF_00182"/>
    </source>
</evidence>
<dbReference type="InterPro" id="IPR044135">
    <property type="entry name" value="Met-tRNA-FMT_C"/>
</dbReference>
<dbReference type="GO" id="GO:0004479">
    <property type="term" value="F:methionyl-tRNA formyltransferase activity"/>
    <property type="evidence" value="ECO:0007669"/>
    <property type="project" value="UniProtKB-UniRule"/>
</dbReference>
<dbReference type="Pfam" id="PF02911">
    <property type="entry name" value="Formyl_trans_C"/>
    <property type="match status" value="1"/>
</dbReference>
<dbReference type="EMBL" id="CP116942">
    <property type="protein sequence ID" value="WCO65142.1"/>
    <property type="molecule type" value="Genomic_DNA"/>
</dbReference>
<dbReference type="InterPro" id="IPR036477">
    <property type="entry name" value="Formyl_transf_N_sf"/>
</dbReference>
<dbReference type="EC" id="2.1.2.9" evidence="2 5"/>
<dbReference type="PANTHER" id="PTHR11138">
    <property type="entry name" value="METHIONYL-TRNA FORMYLTRANSFERASE"/>
    <property type="match status" value="1"/>
</dbReference>
<dbReference type="Pfam" id="PF00551">
    <property type="entry name" value="Formyl_trans_N"/>
    <property type="match status" value="1"/>
</dbReference>
<evidence type="ECO:0000256" key="2">
    <source>
        <dbReference type="ARBA" id="ARBA00012261"/>
    </source>
</evidence>
<reference evidence="8" key="1">
    <citation type="submission" date="2023-01" db="EMBL/GenBank/DDBJ databases">
        <title>The diversity of Class Acidimicrobiia in South China Sea sediment environments and the proposal of Iamia marina sp. nov., a novel species of the genus Iamia.</title>
        <authorList>
            <person name="He Y."/>
            <person name="Tian X."/>
        </authorList>
    </citation>
    <scope>NUCLEOTIDE SEQUENCE</scope>
    <source>
        <strain evidence="8">DSM 19957</strain>
    </source>
</reference>
<dbReference type="CDD" id="cd08646">
    <property type="entry name" value="FMT_core_Met-tRNA-FMT_N"/>
    <property type="match status" value="1"/>
</dbReference>
<keyword evidence="9" id="KW-1185">Reference proteome</keyword>
<dbReference type="Gene3D" id="3.40.50.12230">
    <property type="match status" value="1"/>
</dbReference>
<comment type="catalytic activity">
    <reaction evidence="5">
        <text>L-methionyl-tRNA(fMet) + (6R)-10-formyltetrahydrofolate = N-formyl-L-methionyl-tRNA(fMet) + (6S)-5,6,7,8-tetrahydrofolate + H(+)</text>
        <dbReference type="Rhea" id="RHEA:24380"/>
        <dbReference type="Rhea" id="RHEA-COMP:9952"/>
        <dbReference type="Rhea" id="RHEA-COMP:9953"/>
        <dbReference type="ChEBI" id="CHEBI:15378"/>
        <dbReference type="ChEBI" id="CHEBI:57453"/>
        <dbReference type="ChEBI" id="CHEBI:78530"/>
        <dbReference type="ChEBI" id="CHEBI:78844"/>
        <dbReference type="ChEBI" id="CHEBI:195366"/>
        <dbReference type="EC" id="2.1.2.9"/>
    </reaction>
</comment>
<dbReference type="Proteomes" id="UP001216390">
    <property type="component" value="Chromosome"/>
</dbReference>
<feature type="binding site" evidence="5">
    <location>
        <begin position="108"/>
        <end position="111"/>
    </location>
    <ligand>
        <name>(6S)-5,6,7,8-tetrahydrofolate</name>
        <dbReference type="ChEBI" id="CHEBI:57453"/>
    </ligand>
</feature>
<accession>A0AAE9Y388</accession>
<protein>
    <recommendedName>
        <fullName evidence="2 5">Methionyl-tRNA formyltransferase</fullName>
        <ecNumber evidence="2 5">2.1.2.9</ecNumber>
    </recommendedName>
</protein>
<feature type="domain" description="Formyl transferase C-terminal" evidence="7">
    <location>
        <begin position="198"/>
        <end position="291"/>
    </location>
</feature>
<dbReference type="PANTHER" id="PTHR11138:SF5">
    <property type="entry name" value="METHIONYL-TRNA FORMYLTRANSFERASE, MITOCHONDRIAL"/>
    <property type="match status" value="1"/>
</dbReference>
<dbReference type="AlphaFoldDB" id="A0AAE9Y388"/>
<dbReference type="SUPFAM" id="SSF53328">
    <property type="entry name" value="Formyltransferase"/>
    <property type="match status" value="1"/>
</dbReference>
<dbReference type="InterPro" id="IPR005793">
    <property type="entry name" value="Formyl_trans_C"/>
</dbReference>
<dbReference type="HAMAP" id="MF_00182">
    <property type="entry name" value="Formyl_trans"/>
    <property type="match status" value="1"/>
</dbReference>
<gene>
    <name evidence="5 8" type="primary">fmt</name>
    <name evidence="8" type="ORF">PO878_11600</name>
</gene>
<dbReference type="InterPro" id="IPR002376">
    <property type="entry name" value="Formyl_transf_N"/>
</dbReference>
<keyword evidence="4 5" id="KW-0648">Protein biosynthesis</keyword>
<evidence type="ECO:0000256" key="3">
    <source>
        <dbReference type="ARBA" id="ARBA00022679"/>
    </source>
</evidence>
<comment type="function">
    <text evidence="5">Attaches a formyl group to the free amino group of methionyl-tRNA(fMet). The formyl group appears to play a dual role in the initiator identity of N-formylmethionyl-tRNA by promoting its recognition by IF2 and preventing the misappropriation of this tRNA by the elongation apparatus.</text>
</comment>
<dbReference type="SUPFAM" id="SSF50486">
    <property type="entry name" value="FMT C-terminal domain-like"/>
    <property type="match status" value="1"/>
</dbReference>
<evidence type="ECO:0000259" key="7">
    <source>
        <dbReference type="Pfam" id="PF02911"/>
    </source>
</evidence>
<comment type="similarity">
    <text evidence="1 5">Belongs to the Fmt family.</text>
</comment>
<name>A0AAE9Y388_9ACTN</name>
<dbReference type="InterPro" id="IPR041711">
    <property type="entry name" value="Met-tRNA-FMT_N"/>
</dbReference>
<dbReference type="NCBIfam" id="TIGR00460">
    <property type="entry name" value="fmt"/>
    <property type="match status" value="1"/>
</dbReference>
<sequence>MPAVPPRHPRRVAFLGTPDAAVPSLRALAASELEVALVVSRPDRRRGRGGATSPSPVKAAALELGLPVTDQVDEVVGAGVDLGVVVAYGRILRADLLDAVPMVNVHFSLLPRWRGAAPVERALLAGDARTGVCVMEVVEALDEGGVHARAEVPIGPEATAAGLRAELAELGAELLVRTLTSGLGTPEPQEGEATYAAKITPDDLHLDWTRPAPELDRVVRVGGAWTTFRDARLRVWAATPTEGDATAGGPGAVAVVDGAVVAATGAGALVLDEVQPEGRARQAARDWANGARLAPDDRLGP</sequence>
<dbReference type="KEGG" id="ima:PO878_11600"/>
<feature type="domain" description="Formyl transferase N-terminal" evidence="6">
    <location>
        <begin position="11"/>
        <end position="179"/>
    </location>
</feature>
<keyword evidence="3 5" id="KW-0808">Transferase</keyword>
<dbReference type="GO" id="GO:0005829">
    <property type="term" value="C:cytosol"/>
    <property type="evidence" value="ECO:0007669"/>
    <property type="project" value="TreeGrafter"/>
</dbReference>
<proteinExistence type="inferred from homology"/>
<evidence type="ECO:0000259" key="6">
    <source>
        <dbReference type="Pfam" id="PF00551"/>
    </source>
</evidence>
<dbReference type="RefSeq" id="WP_272734667.1">
    <property type="nucleotide sequence ID" value="NZ_CP116942.1"/>
</dbReference>
<evidence type="ECO:0000313" key="9">
    <source>
        <dbReference type="Proteomes" id="UP001216390"/>
    </source>
</evidence>
<dbReference type="InterPro" id="IPR011034">
    <property type="entry name" value="Formyl_transferase-like_C_sf"/>
</dbReference>
<evidence type="ECO:0000313" key="8">
    <source>
        <dbReference type="EMBL" id="WCO65142.1"/>
    </source>
</evidence>
<dbReference type="InterPro" id="IPR005794">
    <property type="entry name" value="Fmt"/>
</dbReference>
<evidence type="ECO:0000256" key="1">
    <source>
        <dbReference type="ARBA" id="ARBA00010699"/>
    </source>
</evidence>
<dbReference type="CDD" id="cd08704">
    <property type="entry name" value="Met_tRNA_FMT_C"/>
    <property type="match status" value="1"/>
</dbReference>
<evidence type="ECO:0000256" key="4">
    <source>
        <dbReference type="ARBA" id="ARBA00022917"/>
    </source>
</evidence>
<organism evidence="8 9">
    <name type="scientific">Iamia majanohamensis</name>
    <dbReference type="NCBI Taxonomy" id="467976"/>
    <lineage>
        <taxon>Bacteria</taxon>
        <taxon>Bacillati</taxon>
        <taxon>Actinomycetota</taxon>
        <taxon>Acidimicrobiia</taxon>
        <taxon>Acidimicrobiales</taxon>
        <taxon>Iamiaceae</taxon>
        <taxon>Iamia</taxon>
    </lineage>
</organism>